<evidence type="ECO:0000313" key="2">
    <source>
        <dbReference type="Proteomes" id="UP000286270"/>
    </source>
</evidence>
<dbReference type="RefSeq" id="WP_122142072.1">
    <property type="nucleotide sequence ID" value="NZ_QRZH01000004.1"/>
</dbReference>
<proteinExistence type="predicted"/>
<evidence type="ECO:0000313" key="1">
    <source>
        <dbReference type="EMBL" id="RGV56565.1"/>
    </source>
</evidence>
<accession>A0A412YGN0</accession>
<gene>
    <name evidence="1" type="ORF">DWW08_06175</name>
</gene>
<dbReference type="EMBL" id="QRZH01000004">
    <property type="protein sequence ID" value="RGV56565.1"/>
    <property type="molecule type" value="Genomic_DNA"/>
</dbReference>
<reference evidence="1 2" key="1">
    <citation type="submission" date="2018-08" db="EMBL/GenBank/DDBJ databases">
        <title>A genome reference for cultivated species of the human gut microbiota.</title>
        <authorList>
            <person name="Zou Y."/>
            <person name="Xue W."/>
            <person name="Luo G."/>
        </authorList>
    </citation>
    <scope>NUCLEOTIDE SEQUENCE [LARGE SCALE GENOMIC DNA]</scope>
    <source>
        <strain evidence="1 2">AF14-26</strain>
    </source>
</reference>
<dbReference type="Gene3D" id="2.60.120.200">
    <property type="match status" value="1"/>
</dbReference>
<name>A0A412YGN0_BACFG</name>
<dbReference type="AlphaFoldDB" id="A0A412YGN0"/>
<sequence length="500" mass="55897">MKVSINQVKINRVGINTAQVRGIRLGSASKGGQTSPFHPSLVDYWNFKGKNNFDKDRNTIKGVKGNILNAYNFGWSLGSGYGKYTMNYLNYLNNSKSPEDIIITDSSITRLKGEGKISFWVTGNKLPTGITVIPSYRINVTGEWETPPEFTYYDGDNASISHTITLTHGINIIPEITINVITSISSTIYGFSTFQNGDVTIEQIPEYEGAIVTDGVDDYLKLDKVGYKIGTVIVKFVPIKFNVGWNTVFDNNKYDSPNRNFLGYSSTIENRGTTMFVSNYGDYLALYHNTPKQANDSLYISSSYTESFTAKEFFSMALYDIAIYQDVLTAEEIQKEINVMEYGTPNPVFALNFDNFAYKAVDYPEFATGKVTTKKIVIDSTTTQMNGFIVAAYNPELTTGDAIELPSYKVKVTGIDAYGNLGDGYWAVALMGMPINASQDPWVYLFYKDGIYDIPAISLSESIYNLAVMCQIMVDKPIEIEILYDKNITKSFPETKQIFP</sequence>
<organism evidence="1 2">
    <name type="scientific">Bacteroides fragilis</name>
    <dbReference type="NCBI Taxonomy" id="817"/>
    <lineage>
        <taxon>Bacteria</taxon>
        <taxon>Pseudomonadati</taxon>
        <taxon>Bacteroidota</taxon>
        <taxon>Bacteroidia</taxon>
        <taxon>Bacteroidales</taxon>
        <taxon>Bacteroidaceae</taxon>
        <taxon>Bacteroides</taxon>
    </lineage>
</organism>
<protein>
    <submittedName>
        <fullName evidence="1">Uncharacterized protein</fullName>
    </submittedName>
</protein>
<comment type="caution">
    <text evidence="1">The sequence shown here is derived from an EMBL/GenBank/DDBJ whole genome shotgun (WGS) entry which is preliminary data.</text>
</comment>
<dbReference type="Proteomes" id="UP000286270">
    <property type="component" value="Unassembled WGS sequence"/>
</dbReference>